<evidence type="ECO:0000313" key="1">
    <source>
        <dbReference type="EMBL" id="KAF2646596.1"/>
    </source>
</evidence>
<sequence length="166" mass="19081">MDAACKRHRLSRKWYPSEFITDKAVTRCVRASDNDHIIVRGPHPRPRNTPVGKVGPILQLVTALIQARVVGTTTWRYREVFAVSVGEGIYGRPTVRGEHHPIVQLAAPQHLPRDFAVEQSRHLIHLYSIYLFRHRGQTLCNDVSYPKSIHARLWSKPLFTEAFTIR</sequence>
<evidence type="ECO:0000313" key="2">
    <source>
        <dbReference type="Proteomes" id="UP000799753"/>
    </source>
</evidence>
<name>A0A6A6SFK5_9PLEO</name>
<gene>
    <name evidence="1" type="ORF">P280DRAFT_14710</name>
</gene>
<keyword evidence="2" id="KW-1185">Reference proteome</keyword>
<proteinExistence type="predicted"/>
<reference evidence="1" key="1">
    <citation type="journal article" date="2020" name="Stud. Mycol.">
        <title>101 Dothideomycetes genomes: a test case for predicting lifestyles and emergence of pathogens.</title>
        <authorList>
            <person name="Haridas S."/>
            <person name="Albert R."/>
            <person name="Binder M."/>
            <person name="Bloem J."/>
            <person name="Labutti K."/>
            <person name="Salamov A."/>
            <person name="Andreopoulos B."/>
            <person name="Baker S."/>
            <person name="Barry K."/>
            <person name="Bills G."/>
            <person name="Bluhm B."/>
            <person name="Cannon C."/>
            <person name="Castanera R."/>
            <person name="Culley D."/>
            <person name="Daum C."/>
            <person name="Ezra D."/>
            <person name="Gonzalez J."/>
            <person name="Henrissat B."/>
            <person name="Kuo A."/>
            <person name="Liang C."/>
            <person name="Lipzen A."/>
            <person name="Lutzoni F."/>
            <person name="Magnuson J."/>
            <person name="Mondo S."/>
            <person name="Nolan M."/>
            <person name="Ohm R."/>
            <person name="Pangilinan J."/>
            <person name="Park H.-J."/>
            <person name="Ramirez L."/>
            <person name="Alfaro M."/>
            <person name="Sun H."/>
            <person name="Tritt A."/>
            <person name="Yoshinaga Y."/>
            <person name="Zwiers L.-H."/>
            <person name="Turgeon B."/>
            <person name="Goodwin S."/>
            <person name="Spatafora J."/>
            <person name="Crous P."/>
            <person name="Grigoriev I."/>
        </authorList>
    </citation>
    <scope>NUCLEOTIDE SEQUENCE</scope>
    <source>
        <strain evidence="1">CBS 473.64</strain>
    </source>
</reference>
<organism evidence="1 2">
    <name type="scientific">Massarina eburnea CBS 473.64</name>
    <dbReference type="NCBI Taxonomy" id="1395130"/>
    <lineage>
        <taxon>Eukaryota</taxon>
        <taxon>Fungi</taxon>
        <taxon>Dikarya</taxon>
        <taxon>Ascomycota</taxon>
        <taxon>Pezizomycotina</taxon>
        <taxon>Dothideomycetes</taxon>
        <taxon>Pleosporomycetidae</taxon>
        <taxon>Pleosporales</taxon>
        <taxon>Massarineae</taxon>
        <taxon>Massarinaceae</taxon>
        <taxon>Massarina</taxon>
    </lineage>
</organism>
<dbReference type="EMBL" id="MU006776">
    <property type="protein sequence ID" value="KAF2646596.1"/>
    <property type="molecule type" value="Genomic_DNA"/>
</dbReference>
<protein>
    <submittedName>
        <fullName evidence="1">Uncharacterized protein</fullName>
    </submittedName>
</protein>
<dbReference type="Proteomes" id="UP000799753">
    <property type="component" value="Unassembled WGS sequence"/>
</dbReference>
<dbReference type="AlphaFoldDB" id="A0A6A6SFK5"/>
<accession>A0A6A6SFK5</accession>